<protein>
    <submittedName>
        <fullName evidence="1">Uncharacterized protein</fullName>
    </submittedName>
</protein>
<accession>A0ABN0BRG0</accession>
<evidence type="ECO:0000313" key="2">
    <source>
        <dbReference type="Proteomes" id="UP000005101"/>
    </source>
</evidence>
<evidence type="ECO:0000313" key="1">
    <source>
        <dbReference type="EMBL" id="EFR55486.1"/>
    </source>
</evidence>
<organism evidence="1 2">
    <name type="scientific">Bacteroides fragilis 3_1_12</name>
    <dbReference type="NCBI Taxonomy" id="457424"/>
    <lineage>
        <taxon>Bacteria</taxon>
        <taxon>Pseudomonadati</taxon>
        <taxon>Bacteroidota</taxon>
        <taxon>Bacteroidia</taxon>
        <taxon>Bacteroidales</taxon>
        <taxon>Bacteroidaceae</taxon>
        <taxon>Bacteroides</taxon>
    </lineage>
</organism>
<sequence>MFQQSFLFAENRFFKSLTKVFYSNRKSNSFPSFFKNRAKKIARIRIRAICNINLNLLSCSDRYLNQSIKSKLLGFTS</sequence>
<dbReference type="EMBL" id="EQ973217">
    <property type="protein sequence ID" value="EFR55486.1"/>
    <property type="molecule type" value="Genomic_DNA"/>
</dbReference>
<dbReference type="Proteomes" id="UP000005101">
    <property type="component" value="Unassembled WGS sequence"/>
</dbReference>
<keyword evidence="2" id="KW-1185">Reference proteome</keyword>
<proteinExistence type="predicted"/>
<reference evidence="1 2" key="1">
    <citation type="submission" date="2008-12" db="EMBL/GenBank/DDBJ databases">
        <title>Annotation of Bacteroides fragilis strain 3_1_12.</title>
        <authorList>
            <consortium name="The Broad Institute Genome Sequencing Platform"/>
            <person name="Ward D."/>
            <person name="Young S.K."/>
            <person name="Kodira C.D."/>
            <person name="Zeng Q."/>
            <person name="Koehrsen M."/>
            <person name="Alvarado L."/>
            <person name="Berlin A."/>
            <person name="Borenstein D."/>
            <person name="Chen Z."/>
            <person name="Engels R."/>
            <person name="Freedman E."/>
            <person name="Gellesch M."/>
            <person name="Goldberg J."/>
            <person name="Griggs A."/>
            <person name="Gujja S."/>
            <person name="Heiman D."/>
            <person name="Hepburn T."/>
            <person name="Howarth C."/>
            <person name="Jen D."/>
            <person name="Larson L."/>
            <person name="Lewis B."/>
            <person name="Mehta T."/>
            <person name="Park D."/>
            <person name="Pearson M."/>
            <person name="Roberts A."/>
            <person name="Saif S."/>
            <person name="Shea T."/>
            <person name="Shenoy N."/>
            <person name="Sisk P."/>
            <person name="Stolte C."/>
            <person name="Sykes S."/>
            <person name="Walk T."/>
            <person name="White J."/>
            <person name="Yandava C."/>
            <person name="Allen-Vercoe E."/>
            <person name="Strauss J."/>
            <person name="Ambrose C."/>
            <person name="Lander E."/>
            <person name="Nusbaum C."/>
            <person name="Galagan J."/>
            <person name="Birren B."/>
        </authorList>
    </citation>
    <scope>NUCLEOTIDE SEQUENCE [LARGE SCALE GENOMIC DNA]</scope>
    <source>
        <strain evidence="1 2">3_1_12</strain>
    </source>
</reference>
<gene>
    <name evidence="1" type="ORF">BFAG_04184</name>
</gene>
<name>A0ABN0BRG0_BACFG</name>